<comment type="caution">
    <text evidence="1">The sequence shown here is derived from an EMBL/GenBank/DDBJ whole genome shotgun (WGS) entry which is preliminary data.</text>
</comment>
<organism evidence="1 2">
    <name type="scientific">Parasponia andersonii</name>
    <name type="common">Sponia andersonii</name>
    <dbReference type="NCBI Taxonomy" id="3476"/>
    <lineage>
        <taxon>Eukaryota</taxon>
        <taxon>Viridiplantae</taxon>
        <taxon>Streptophyta</taxon>
        <taxon>Embryophyta</taxon>
        <taxon>Tracheophyta</taxon>
        <taxon>Spermatophyta</taxon>
        <taxon>Magnoliopsida</taxon>
        <taxon>eudicotyledons</taxon>
        <taxon>Gunneridae</taxon>
        <taxon>Pentapetalae</taxon>
        <taxon>rosids</taxon>
        <taxon>fabids</taxon>
        <taxon>Rosales</taxon>
        <taxon>Cannabaceae</taxon>
        <taxon>Parasponia</taxon>
    </lineage>
</organism>
<evidence type="ECO:0000313" key="1">
    <source>
        <dbReference type="EMBL" id="PON39339.1"/>
    </source>
</evidence>
<gene>
    <name evidence="1" type="ORF">PanWU01x14_305930</name>
</gene>
<protein>
    <submittedName>
        <fullName evidence="1">Uncharacterized protein</fullName>
    </submittedName>
</protein>
<evidence type="ECO:0000313" key="2">
    <source>
        <dbReference type="Proteomes" id="UP000237105"/>
    </source>
</evidence>
<sequence>MDKPRLDIANHRDLAGLSDPWMKDYFHRVNRPSLCLIDFFFELFQKPQLCLRGYRVLIGSFGEGFADEAEFWAAMTVFCLA</sequence>
<dbReference type="Proteomes" id="UP000237105">
    <property type="component" value="Unassembled WGS sequence"/>
</dbReference>
<name>A0A2P5AS22_PARAD</name>
<accession>A0A2P5AS22</accession>
<keyword evidence="2" id="KW-1185">Reference proteome</keyword>
<dbReference type="EMBL" id="JXTB01000469">
    <property type="protein sequence ID" value="PON39339.1"/>
    <property type="molecule type" value="Genomic_DNA"/>
</dbReference>
<proteinExistence type="predicted"/>
<dbReference type="AlphaFoldDB" id="A0A2P5AS22"/>
<reference evidence="2" key="1">
    <citation type="submission" date="2016-06" db="EMBL/GenBank/DDBJ databases">
        <title>Parallel loss of symbiosis genes in relatives of nitrogen-fixing non-legume Parasponia.</title>
        <authorList>
            <person name="Van Velzen R."/>
            <person name="Holmer R."/>
            <person name="Bu F."/>
            <person name="Rutten L."/>
            <person name="Van Zeijl A."/>
            <person name="Liu W."/>
            <person name="Santuari L."/>
            <person name="Cao Q."/>
            <person name="Sharma T."/>
            <person name="Shen D."/>
            <person name="Roswanjaya Y."/>
            <person name="Wardhani T."/>
            <person name="Kalhor M.S."/>
            <person name="Jansen J."/>
            <person name="Van den Hoogen J."/>
            <person name="Gungor B."/>
            <person name="Hartog M."/>
            <person name="Hontelez J."/>
            <person name="Verver J."/>
            <person name="Yang W.-C."/>
            <person name="Schijlen E."/>
            <person name="Repin R."/>
            <person name="Schilthuizen M."/>
            <person name="Schranz E."/>
            <person name="Heidstra R."/>
            <person name="Miyata K."/>
            <person name="Fedorova E."/>
            <person name="Kohlen W."/>
            <person name="Bisseling T."/>
            <person name="Smit S."/>
            <person name="Geurts R."/>
        </authorList>
    </citation>
    <scope>NUCLEOTIDE SEQUENCE [LARGE SCALE GENOMIC DNA]</scope>
    <source>
        <strain evidence="2">cv. WU1-14</strain>
    </source>
</reference>